<protein>
    <recommendedName>
        <fullName evidence="1">DJ-1/PfpI domain-containing protein</fullName>
    </recommendedName>
</protein>
<dbReference type="STRING" id="1776334.APZ16_03455"/>
<evidence type="ECO:0000313" key="2">
    <source>
        <dbReference type="EMBL" id="KUO39412.1"/>
    </source>
</evidence>
<dbReference type="Proteomes" id="UP000074294">
    <property type="component" value="Unassembled WGS sequence"/>
</dbReference>
<evidence type="ECO:0000313" key="3">
    <source>
        <dbReference type="Proteomes" id="UP000074294"/>
    </source>
</evidence>
<proteinExistence type="predicted"/>
<sequence length="176" mass="18562">MLVISLAGKVLLIIAPENFRDEELFHTKEELERAGVTTTVASAKKAEARGMLGARVSPEITLDQVRVDDYDGVVFVGGSGAAVYFKDRRALAIASEAFKKGKKVGAICIAPVILANAGVLKGKRATVFPGDYVEMIESGGAIYQDKPVVVDGNVITANGPTAAREFGRAIAKALRG</sequence>
<dbReference type="InterPro" id="IPR029062">
    <property type="entry name" value="Class_I_gatase-like"/>
</dbReference>
<organism evidence="2 3">
    <name type="scientific">Hadarchaeum yellowstonense</name>
    <dbReference type="NCBI Taxonomy" id="1776334"/>
    <lineage>
        <taxon>Archaea</taxon>
        <taxon>Methanobacteriati</taxon>
        <taxon>Candidatus Hadarchaeota</taxon>
        <taxon>Candidatus Hadarchaeia</taxon>
        <taxon>Candidatus Hadarchaeales</taxon>
        <taxon>Candidatus Hadarchaeaceae</taxon>
        <taxon>Candidatus Hadarchaeum</taxon>
    </lineage>
</organism>
<dbReference type="PANTHER" id="PTHR48094:SF12">
    <property type="entry name" value="PARKINSON DISEASE PROTEIN 7 HOMOLOG"/>
    <property type="match status" value="1"/>
</dbReference>
<feature type="domain" description="DJ-1/PfpI" evidence="1">
    <location>
        <begin position="9"/>
        <end position="172"/>
    </location>
</feature>
<name>A0A147JSD2_HADYE</name>
<accession>A0A147JSD2</accession>
<comment type="caution">
    <text evidence="2">The sequence shown here is derived from an EMBL/GenBank/DDBJ whole genome shotgun (WGS) entry which is preliminary data.</text>
</comment>
<dbReference type="CDD" id="cd03135">
    <property type="entry name" value="GATase1_DJ-1"/>
    <property type="match status" value="1"/>
</dbReference>
<dbReference type="EMBL" id="LQMQ01000065">
    <property type="protein sequence ID" value="KUO39412.1"/>
    <property type="molecule type" value="Genomic_DNA"/>
</dbReference>
<dbReference type="AlphaFoldDB" id="A0A147JSD2"/>
<evidence type="ECO:0000259" key="1">
    <source>
        <dbReference type="Pfam" id="PF01965"/>
    </source>
</evidence>
<dbReference type="GO" id="GO:0005737">
    <property type="term" value="C:cytoplasm"/>
    <property type="evidence" value="ECO:0007669"/>
    <property type="project" value="TreeGrafter"/>
</dbReference>
<dbReference type="SUPFAM" id="SSF52317">
    <property type="entry name" value="Class I glutamine amidotransferase-like"/>
    <property type="match status" value="1"/>
</dbReference>
<reference evidence="2 3" key="1">
    <citation type="journal article" date="2016" name="Nat. Microbiol.">
        <title>Genomic inference of the metabolism of cosmopolitan subsurface Archaea, Hadesarchaea.</title>
        <authorList>
            <person name="Baker B.J."/>
            <person name="Saw J.H."/>
            <person name="Lind A.E."/>
            <person name="Lazar C.S."/>
            <person name="Hinrichs K.-U."/>
            <person name="Teske A.P."/>
            <person name="Ettema T.J."/>
        </authorList>
    </citation>
    <scope>NUCLEOTIDE SEQUENCE [LARGE SCALE GENOMIC DNA]</scope>
</reference>
<dbReference type="PANTHER" id="PTHR48094">
    <property type="entry name" value="PROTEIN/NUCLEIC ACID DEGLYCASE DJ-1-RELATED"/>
    <property type="match status" value="1"/>
</dbReference>
<dbReference type="InterPro" id="IPR050325">
    <property type="entry name" value="Prot/Nucl_acid_deglycase"/>
</dbReference>
<dbReference type="Gene3D" id="3.40.50.880">
    <property type="match status" value="1"/>
</dbReference>
<dbReference type="Pfam" id="PF01965">
    <property type="entry name" value="DJ-1_PfpI"/>
    <property type="match status" value="1"/>
</dbReference>
<gene>
    <name evidence="2" type="ORF">APZ16_03455</name>
</gene>
<dbReference type="InterPro" id="IPR002818">
    <property type="entry name" value="DJ-1/PfpI"/>
</dbReference>